<evidence type="ECO:0000259" key="3">
    <source>
        <dbReference type="Pfam" id="PF25023"/>
    </source>
</evidence>
<dbReference type="RefSeq" id="WP_166909487.1">
    <property type="nucleotide sequence ID" value="NZ_JAASRS010000001.1"/>
</dbReference>
<dbReference type="AlphaFoldDB" id="A0A846MD69"/>
<feature type="domain" description="Teneurin-like YD-shell" evidence="3">
    <location>
        <begin position="13"/>
        <end position="91"/>
    </location>
</feature>
<dbReference type="InterPro" id="IPR050708">
    <property type="entry name" value="T6SS_VgrG/RHS"/>
</dbReference>
<keyword evidence="2" id="KW-1133">Transmembrane helix</keyword>
<dbReference type="Proteomes" id="UP000532769">
    <property type="component" value="Unassembled WGS sequence"/>
</dbReference>
<keyword evidence="2" id="KW-0472">Membrane</keyword>
<dbReference type="Pfam" id="PF25023">
    <property type="entry name" value="TEN_YD-shell"/>
    <property type="match status" value="1"/>
</dbReference>
<sequence>MELLVTIQERNYCRKNINMMCGGKIISPTNAMASATPYCYAGYYYDEETGLYYLIAYDANIGRFLTRDAFHRFEDDPQSLNQYAYTKNNPVNFTDPSGHFSKRINLGFNSYIKVSGGWQNIYVSINITPGFLISTGIGFAIGGAAGYAVKKFLKWYLFPVLANVIFTWGAEKVVNFLAKKVSKATFKRISKGYNWTRKTIFYMSIKVPNLIFRR</sequence>
<keyword evidence="1" id="KW-0677">Repeat</keyword>
<evidence type="ECO:0000313" key="5">
    <source>
        <dbReference type="Proteomes" id="UP000532769"/>
    </source>
</evidence>
<protein>
    <submittedName>
        <fullName evidence="4">RHS repeat-associated protein</fullName>
    </submittedName>
</protein>
<evidence type="ECO:0000256" key="1">
    <source>
        <dbReference type="ARBA" id="ARBA00022737"/>
    </source>
</evidence>
<dbReference type="NCBIfam" id="TIGR03696">
    <property type="entry name" value="Rhs_assc_core"/>
    <property type="match status" value="1"/>
</dbReference>
<accession>A0A846MD69</accession>
<dbReference type="PANTHER" id="PTHR32305">
    <property type="match status" value="1"/>
</dbReference>
<dbReference type="InterPro" id="IPR022385">
    <property type="entry name" value="Rhs_assc_core"/>
</dbReference>
<reference evidence="4 5" key="1">
    <citation type="submission" date="2020-03" db="EMBL/GenBank/DDBJ databases">
        <title>Genomic Encyclopedia of Archaeal and Bacterial Type Strains, Phase II (KMG-II): from individual species to whole genera.</title>
        <authorList>
            <person name="Goeker M."/>
        </authorList>
    </citation>
    <scope>NUCLEOTIDE SEQUENCE [LARGE SCALE GENOMIC DNA]</scope>
    <source>
        <strain evidence="4 5">DSM 4749</strain>
    </source>
</reference>
<dbReference type="EMBL" id="JAASRS010000001">
    <property type="protein sequence ID" value="NIK14951.1"/>
    <property type="molecule type" value="Genomic_DNA"/>
</dbReference>
<dbReference type="InterPro" id="IPR056823">
    <property type="entry name" value="TEN-like_YD-shell"/>
</dbReference>
<feature type="transmembrane region" description="Helical" evidence="2">
    <location>
        <begin position="155"/>
        <end position="178"/>
    </location>
</feature>
<organism evidence="4 5">
    <name type="scientific">Saccharococcus thermophilus</name>
    <dbReference type="NCBI Taxonomy" id="29396"/>
    <lineage>
        <taxon>Bacteria</taxon>
        <taxon>Bacillati</taxon>
        <taxon>Bacillota</taxon>
        <taxon>Bacilli</taxon>
        <taxon>Bacillales</taxon>
        <taxon>Anoxybacillaceae</taxon>
        <taxon>Saccharococcus</taxon>
    </lineage>
</organism>
<feature type="transmembrane region" description="Helical" evidence="2">
    <location>
        <begin position="130"/>
        <end position="149"/>
    </location>
</feature>
<proteinExistence type="predicted"/>
<gene>
    <name evidence="4" type="ORF">BDD39_001461</name>
</gene>
<evidence type="ECO:0000256" key="2">
    <source>
        <dbReference type="SAM" id="Phobius"/>
    </source>
</evidence>
<dbReference type="Gene3D" id="2.180.10.10">
    <property type="entry name" value="RHS repeat-associated core"/>
    <property type="match status" value="1"/>
</dbReference>
<keyword evidence="2" id="KW-0812">Transmembrane</keyword>
<dbReference type="PANTHER" id="PTHR32305:SF17">
    <property type="entry name" value="TRNA NUCLEASE WAPA"/>
    <property type="match status" value="1"/>
</dbReference>
<evidence type="ECO:0000313" key="4">
    <source>
        <dbReference type="EMBL" id="NIK14951.1"/>
    </source>
</evidence>
<name>A0A846MD69_9BACL</name>
<keyword evidence="5" id="KW-1185">Reference proteome</keyword>
<comment type="caution">
    <text evidence="4">The sequence shown here is derived from an EMBL/GenBank/DDBJ whole genome shotgun (WGS) entry which is preliminary data.</text>
</comment>